<dbReference type="AlphaFoldDB" id="A0A8K0EXD5"/>
<gene>
    <name evidence="2" type="primary">Hypp4272</name>
    <name evidence="2" type="ORF">BLAG_LOCUS22458</name>
</gene>
<evidence type="ECO:0000313" key="2">
    <source>
        <dbReference type="EMBL" id="CAH1270004.1"/>
    </source>
</evidence>
<protein>
    <submittedName>
        <fullName evidence="2">Hypp4272 protein</fullName>
    </submittedName>
</protein>
<evidence type="ECO:0000313" key="3">
    <source>
        <dbReference type="Proteomes" id="UP000838412"/>
    </source>
</evidence>
<proteinExistence type="predicted"/>
<feature type="compositionally biased region" description="Basic and acidic residues" evidence="1">
    <location>
        <begin position="78"/>
        <end position="99"/>
    </location>
</feature>
<name>A0A8K0EXD5_BRALA</name>
<feature type="compositionally biased region" description="Basic and acidic residues" evidence="1">
    <location>
        <begin position="10"/>
        <end position="21"/>
    </location>
</feature>
<dbReference type="OrthoDB" id="6162398at2759"/>
<accession>A0A8K0EXD5</accession>
<dbReference type="Proteomes" id="UP000838412">
    <property type="component" value="Chromosome 7"/>
</dbReference>
<evidence type="ECO:0000256" key="1">
    <source>
        <dbReference type="SAM" id="MobiDB-lite"/>
    </source>
</evidence>
<organism evidence="2 3">
    <name type="scientific">Branchiostoma lanceolatum</name>
    <name type="common">Common lancelet</name>
    <name type="synonym">Amphioxus lanceolatum</name>
    <dbReference type="NCBI Taxonomy" id="7740"/>
    <lineage>
        <taxon>Eukaryota</taxon>
        <taxon>Metazoa</taxon>
        <taxon>Chordata</taxon>
        <taxon>Cephalochordata</taxon>
        <taxon>Leptocardii</taxon>
        <taxon>Amphioxiformes</taxon>
        <taxon>Branchiostomatidae</taxon>
        <taxon>Branchiostoma</taxon>
    </lineage>
</organism>
<feature type="region of interest" description="Disordered" evidence="1">
    <location>
        <begin position="1"/>
        <end position="107"/>
    </location>
</feature>
<dbReference type="EMBL" id="OV696692">
    <property type="protein sequence ID" value="CAH1270004.1"/>
    <property type="molecule type" value="Genomic_DNA"/>
</dbReference>
<sequence>MLPGQSQLHRINERCDRRSSERAAIAPQQKITKDKELHSINVRVGNVGSSPDPEVDRSPDPQVGRSPEPQVSRSSEPQVDRSFDPQVDRSDPQVDRSPDMIELGGTPCGTVLCWVPPTL</sequence>
<keyword evidence="3" id="KW-1185">Reference proteome</keyword>
<reference evidence="2" key="1">
    <citation type="submission" date="2022-01" db="EMBL/GenBank/DDBJ databases">
        <authorList>
            <person name="Braso-Vives M."/>
        </authorList>
    </citation>
    <scope>NUCLEOTIDE SEQUENCE</scope>
</reference>